<organism evidence="6 7">
    <name type="scientific">Kocuria turfanensis</name>
    <dbReference type="NCBI Taxonomy" id="388357"/>
    <lineage>
        <taxon>Bacteria</taxon>
        <taxon>Bacillati</taxon>
        <taxon>Actinomycetota</taxon>
        <taxon>Actinomycetes</taxon>
        <taxon>Micrococcales</taxon>
        <taxon>Micrococcaceae</taxon>
        <taxon>Kocuria</taxon>
    </lineage>
</organism>
<dbReference type="InterPro" id="IPR000209">
    <property type="entry name" value="Peptidase_S8/S53_dom"/>
</dbReference>
<sequence>MERSYYQRGRLRTVEQIEDIAPVQSSGAGVRWEALGPEVDDAALGMPADSLEAFHRAGWVFVRPTDSTARLVAQPRADGTVPSAGILVRRQDGRYGIVTRRLVVQLQQELPEEDAAAVLAELDLDEVGRLRFAPNLFEVDATAYPDALDASVALHDDPRVSLAEPSFQEHIPGRAAPADPRYREQWQWSNTGQTGGTPGADVAAEASWERTRGAGVRVAVIDNGFLATHEDLRDGVLGTSGYFTAPGPEPGGRPRFVPGTAGMPSGDHGTFCAGMVGARQGNDRGGSGAAPECGLVLLACLPDQVGDQTTLARAVACAADPSSEVPGADPGSGADILVCSLGPNDAAWELATVLDLALAAAAGRGRSGTGTAVFWAASNGRNVDVLEDEVVSHPDVIAVVRSTHHDLEDHAARGPAVELIAPGVDVLSTGGDGGYHTATGTSFAAPCAAGCAALALAVNPGLTGAQLRAVLRESAEKIGGVAYDDAGHDHDYGYGRVSAAAAVQAAAALLPAPVREMS</sequence>
<keyword evidence="2 4" id="KW-0378">Hydrolase</keyword>
<dbReference type="RefSeq" id="WP_062736594.1">
    <property type="nucleotide sequence ID" value="NZ_BJZS01000094.1"/>
</dbReference>
<keyword evidence="3 4" id="KW-0720">Serine protease</keyword>
<feature type="active site" description="Charge relay system" evidence="4">
    <location>
        <position position="222"/>
    </location>
</feature>
<dbReference type="InterPro" id="IPR036852">
    <property type="entry name" value="Peptidase_S8/S53_dom_sf"/>
</dbReference>
<dbReference type="PROSITE" id="PS00137">
    <property type="entry name" value="SUBTILASE_HIS"/>
    <property type="match status" value="1"/>
</dbReference>
<feature type="domain" description="Peptidase S8/S53" evidence="5">
    <location>
        <begin position="213"/>
        <end position="495"/>
    </location>
</feature>
<proteinExistence type="inferred from homology"/>
<feature type="active site" description="Charge relay system" evidence="4">
    <location>
        <position position="268"/>
    </location>
</feature>
<keyword evidence="1 4" id="KW-0645">Protease</keyword>
<keyword evidence="7" id="KW-1185">Reference proteome</keyword>
<dbReference type="InterPro" id="IPR015500">
    <property type="entry name" value="Peptidase_S8_subtilisin-rel"/>
</dbReference>
<gene>
    <name evidence="6" type="ORF">KTU01_28490</name>
</gene>
<dbReference type="PROSITE" id="PS00138">
    <property type="entry name" value="SUBTILASE_SER"/>
    <property type="match status" value="1"/>
</dbReference>
<evidence type="ECO:0000256" key="3">
    <source>
        <dbReference type="ARBA" id="ARBA00022825"/>
    </source>
</evidence>
<evidence type="ECO:0000256" key="2">
    <source>
        <dbReference type="ARBA" id="ARBA00022801"/>
    </source>
</evidence>
<evidence type="ECO:0000256" key="4">
    <source>
        <dbReference type="PROSITE-ProRule" id="PRU01240"/>
    </source>
</evidence>
<comment type="caution">
    <text evidence="6">The sequence shown here is derived from an EMBL/GenBank/DDBJ whole genome shotgun (WGS) entry which is preliminary data.</text>
</comment>
<dbReference type="InterPro" id="IPR023828">
    <property type="entry name" value="Peptidase_S8_Ser-AS"/>
</dbReference>
<evidence type="ECO:0000259" key="5">
    <source>
        <dbReference type="Pfam" id="PF00082"/>
    </source>
</evidence>
<dbReference type="Gene3D" id="3.40.50.200">
    <property type="entry name" value="Peptidase S8/S53 domain"/>
    <property type="match status" value="1"/>
</dbReference>
<dbReference type="STRING" id="388357.GCA_001580365_03216"/>
<dbReference type="InterPro" id="IPR022398">
    <property type="entry name" value="Peptidase_S8_His-AS"/>
</dbReference>
<accession>A0A512IG97</accession>
<dbReference type="GO" id="GO:0004252">
    <property type="term" value="F:serine-type endopeptidase activity"/>
    <property type="evidence" value="ECO:0007669"/>
    <property type="project" value="UniProtKB-UniRule"/>
</dbReference>
<name>A0A512IG97_9MICC</name>
<dbReference type="PROSITE" id="PS51892">
    <property type="entry name" value="SUBTILASE"/>
    <property type="match status" value="1"/>
</dbReference>
<dbReference type="Proteomes" id="UP000321103">
    <property type="component" value="Unassembled WGS sequence"/>
</dbReference>
<evidence type="ECO:0000256" key="1">
    <source>
        <dbReference type="ARBA" id="ARBA00022670"/>
    </source>
</evidence>
<evidence type="ECO:0000313" key="6">
    <source>
        <dbReference type="EMBL" id="GEO96726.1"/>
    </source>
</evidence>
<comment type="similarity">
    <text evidence="4">Belongs to the peptidase S8 family.</text>
</comment>
<dbReference type="SUPFAM" id="SSF52743">
    <property type="entry name" value="Subtilisin-like"/>
    <property type="match status" value="1"/>
</dbReference>
<dbReference type="GO" id="GO:0016020">
    <property type="term" value="C:membrane"/>
    <property type="evidence" value="ECO:0007669"/>
    <property type="project" value="TreeGrafter"/>
</dbReference>
<dbReference type="PRINTS" id="PR00723">
    <property type="entry name" value="SUBTILISIN"/>
</dbReference>
<dbReference type="GO" id="GO:0016485">
    <property type="term" value="P:protein processing"/>
    <property type="evidence" value="ECO:0007669"/>
    <property type="project" value="TreeGrafter"/>
</dbReference>
<dbReference type="PANTHER" id="PTHR42884:SF14">
    <property type="entry name" value="NEUROENDOCRINE CONVERTASE 1"/>
    <property type="match status" value="1"/>
</dbReference>
<feature type="active site" description="Charge relay system" evidence="4">
    <location>
        <position position="442"/>
    </location>
</feature>
<reference evidence="6 7" key="1">
    <citation type="submission" date="2019-07" db="EMBL/GenBank/DDBJ databases">
        <title>Whole genome shotgun sequence of Kocuria turfanensis NBRC 107627.</title>
        <authorList>
            <person name="Hosoyama A."/>
            <person name="Uohara A."/>
            <person name="Ohji S."/>
            <person name="Ichikawa N."/>
        </authorList>
    </citation>
    <scope>NUCLEOTIDE SEQUENCE [LARGE SCALE GENOMIC DNA]</scope>
    <source>
        <strain evidence="6 7">NBRC 107627</strain>
    </source>
</reference>
<evidence type="ECO:0000313" key="7">
    <source>
        <dbReference type="Proteomes" id="UP000321103"/>
    </source>
</evidence>
<protein>
    <recommendedName>
        <fullName evidence="5">Peptidase S8/S53 domain-containing protein</fullName>
    </recommendedName>
</protein>
<dbReference type="Pfam" id="PF00082">
    <property type="entry name" value="Peptidase_S8"/>
    <property type="match status" value="1"/>
</dbReference>
<dbReference type="EMBL" id="BJZS01000094">
    <property type="protein sequence ID" value="GEO96726.1"/>
    <property type="molecule type" value="Genomic_DNA"/>
</dbReference>
<dbReference type="PANTHER" id="PTHR42884">
    <property type="entry name" value="PROPROTEIN CONVERTASE SUBTILISIN/KEXIN-RELATED"/>
    <property type="match status" value="1"/>
</dbReference>
<dbReference type="AlphaFoldDB" id="A0A512IG97"/>